<feature type="domain" description="Glycosyl hydrolase family 13 catalytic" evidence="5">
    <location>
        <begin position="166"/>
        <end position="574"/>
    </location>
</feature>
<reference evidence="6 7" key="1">
    <citation type="submission" date="2021-08" db="EMBL/GenBank/DDBJ databases">
        <authorList>
            <person name="Peeters C."/>
        </authorList>
    </citation>
    <scope>NUCLEOTIDE SEQUENCE [LARGE SCALE GENOMIC DNA]</scope>
    <source>
        <strain evidence="6 7">LMG 21510</strain>
    </source>
</reference>
<accession>A0ABN7YDF1</accession>
<dbReference type="SUPFAM" id="SSF81296">
    <property type="entry name" value="E set domains"/>
    <property type="match status" value="1"/>
</dbReference>
<dbReference type="Pfam" id="PF02922">
    <property type="entry name" value="CBM_48"/>
    <property type="match status" value="1"/>
</dbReference>
<dbReference type="Gene3D" id="3.20.20.80">
    <property type="entry name" value="Glycosidases"/>
    <property type="match status" value="1"/>
</dbReference>
<dbReference type="InterPro" id="IPR014756">
    <property type="entry name" value="Ig_E-set"/>
</dbReference>
<keyword evidence="2 6" id="KW-0378">Hydrolase</keyword>
<dbReference type="EC" id="3.2.1.-" evidence="6"/>
<organism evidence="6 7">
    <name type="scientific">Cupriavidus respiraculi</name>
    <dbReference type="NCBI Taxonomy" id="195930"/>
    <lineage>
        <taxon>Bacteria</taxon>
        <taxon>Pseudomonadati</taxon>
        <taxon>Pseudomonadota</taxon>
        <taxon>Betaproteobacteria</taxon>
        <taxon>Burkholderiales</taxon>
        <taxon>Burkholderiaceae</taxon>
        <taxon>Cupriavidus</taxon>
    </lineage>
</organism>
<dbReference type="SUPFAM" id="SSF51011">
    <property type="entry name" value="Glycosyl hydrolase domain"/>
    <property type="match status" value="1"/>
</dbReference>
<feature type="region of interest" description="Disordered" evidence="4">
    <location>
        <begin position="472"/>
        <end position="497"/>
    </location>
</feature>
<dbReference type="RefSeq" id="WP_224041092.1">
    <property type="nucleotide sequence ID" value="NZ_CAJZAH010000002.1"/>
</dbReference>
<proteinExistence type="inferred from homology"/>
<dbReference type="CDD" id="cd02856">
    <property type="entry name" value="E_set_GDE_Isoamylase_N"/>
    <property type="match status" value="1"/>
</dbReference>
<dbReference type="InterPro" id="IPR004193">
    <property type="entry name" value="Glyco_hydro_13_N"/>
</dbReference>
<dbReference type="InterPro" id="IPR044505">
    <property type="entry name" value="GlgX_Isoamylase_N_E_set"/>
</dbReference>
<dbReference type="Pfam" id="PF00128">
    <property type="entry name" value="Alpha-amylase"/>
    <property type="match status" value="1"/>
</dbReference>
<dbReference type="SMART" id="SM00642">
    <property type="entry name" value="Aamy"/>
    <property type="match status" value="1"/>
</dbReference>
<dbReference type="InterPro" id="IPR013783">
    <property type="entry name" value="Ig-like_fold"/>
</dbReference>
<dbReference type="SUPFAM" id="SSF51445">
    <property type="entry name" value="(Trans)glycosidases"/>
    <property type="match status" value="1"/>
</dbReference>
<dbReference type="CDD" id="cd11326">
    <property type="entry name" value="AmyAc_Glg_debranch"/>
    <property type="match status" value="1"/>
</dbReference>
<evidence type="ECO:0000313" key="6">
    <source>
        <dbReference type="EMBL" id="CAG9171474.1"/>
    </source>
</evidence>
<dbReference type="InterPro" id="IPR017853">
    <property type="entry name" value="GH"/>
</dbReference>
<keyword evidence="3 6" id="KW-0326">Glycosidase</keyword>
<dbReference type="InterPro" id="IPR013780">
    <property type="entry name" value="Glyco_hydro_b"/>
</dbReference>
<name>A0ABN7YDF1_9BURK</name>
<dbReference type="Gene3D" id="2.60.40.1180">
    <property type="entry name" value="Golgi alpha-mannosidase II"/>
    <property type="match status" value="1"/>
</dbReference>
<keyword evidence="7" id="KW-1185">Reference proteome</keyword>
<evidence type="ECO:0000256" key="2">
    <source>
        <dbReference type="ARBA" id="ARBA00022801"/>
    </source>
</evidence>
<dbReference type="EMBL" id="CAJZAH010000002">
    <property type="protein sequence ID" value="CAG9171474.1"/>
    <property type="molecule type" value="Genomic_DNA"/>
</dbReference>
<dbReference type="Proteomes" id="UP000721236">
    <property type="component" value="Unassembled WGS sequence"/>
</dbReference>
<evidence type="ECO:0000256" key="4">
    <source>
        <dbReference type="SAM" id="MobiDB-lite"/>
    </source>
</evidence>
<evidence type="ECO:0000259" key="5">
    <source>
        <dbReference type="SMART" id="SM00642"/>
    </source>
</evidence>
<evidence type="ECO:0000313" key="7">
    <source>
        <dbReference type="Proteomes" id="UP000721236"/>
    </source>
</evidence>
<comment type="caution">
    <text evidence="6">The sequence shown here is derived from an EMBL/GenBank/DDBJ whole genome shotgun (WGS) entry which is preliminary data.</text>
</comment>
<sequence length="733" mass="82202">MSSHKISEGLPFPLGATWDGNGVNFAIFSANATKVELCLFDDNGTREVERITLPEYTDEVWHVRVDGLQPGAVYGYRVHGPYEPEAGHRFNPNKLLLDPYAKAYVGELKWDPAVFGYTIGADDGDLSFDERDSAPFMPKCQVVDQTFTWEHPTRLLVPWQQTIFYETHVRGYTKRHPAVPEHLRGTFEGLGQKAVIDHIKSLGVTSVELLPIHAFLNDSHLLDKGLTNFWGYNTIGFFAPDPRYFARGPGAVSELKQMIDRFHDAGLEIILDVVYNHTAEGSELGATLSFRGIDNLSYYRLLPDQKRYYINDTGTGNTLNLSHPRVLQMVTDSLRYWVTEMNVDGFRFDLATILAREPGGYDYESGFLKACRQDPILSGVKLIAEPWDCGPGGYQVGNFPPGWAEWNDKYRDTVRDFWRGEEGLAPDLAARITASGDMFNHRGRRPWASVNFIAAHDGFTLHDLVSYNEKHNEANGEDNQDGSSDNRSWNCGAEGPTDDEEVCALRERQKRNMLATLLLSQGTPMLLAGDEFGRTQNGNNNAYCQDTDISWVNWDIGESGTALIEFVRKLTTLRRTLPVLRRGRFLTGERDPELDVADVKWISAAGDELTPEHWGDASMRCFGLVIDGRARVSGIRRLGSDATLLLVFNAYHDVVEFTLPDVAGSDQWTCLIDTNAPVREELASFVTGDTYQVTGRSLLLFALEARGATRRVFQRLENLLTEEVPENPGPQLA</sequence>
<dbReference type="PANTHER" id="PTHR43002">
    <property type="entry name" value="GLYCOGEN DEBRANCHING ENZYME"/>
    <property type="match status" value="1"/>
</dbReference>
<dbReference type="NCBIfam" id="TIGR02100">
    <property type="entry name" value="glgX_debranch"/>
    <property type="match status" value="1"/>
</dbReference>
<dbReference type="InterPro" id="IPR006047">
    <property type="entry name" value="GH13_cat_dom"/>
</dbReference>
<comment type="similarity">
    <text evidence="1">Belongs to the glycosyl hydrolase 13 family.</text>
</comment>
<protein>
    <submittedName>
        <fullName evidence="6">Glycogen operon protein GlgX</fullName>
        <ecNumber evidence="6">3.2.1.-</ecNumber>
    </submittedName>
</protein>
<dbReference type="GO" id="GO:0016798">
    <property type="term" value="F:hydrolase activity, acting on glycosyl bonds"/>
    <property type="evidence" value="ECO:0007669"/>
    <property type="project" value="UniProtKB-KW"/>
</dbReference>
<gene>
    <name evidence="6" type="primary">glgX_1</name>
    <name evidence="6" type="ORF">LMG21510_01679</name>
</gene>
<dbReference type="InterPro" id="IPR011837">
    <property type="entry name" value="Glycogen_debranch_GlgX"/>
</dbReference>
<dbReference type="Gene3D" id="2.60.40.10">
    <property type="entry name" value="Immunoglobulins"/>
    <property type="match status" value="1"/>
</dbReference>
<evidence type="ECO:0000256" key="3">
    <source>
        <dbReference type="ARBA" id="ARBA00023295"/>
    </source>
</evidence>
<evidence type="ECO:0000256" key="1">
    <source>
        <dbReference type="ARBA" id="ARBA00008061"/>
    </source>
</evidence>